<sequence>MASARSISKSIKSRAIYKSLLNALPTPEEELEKQYCDYKAQFEQWKIKNSDSEGSEAYIRYVKQFEEWEKDVEKRRAAVRQKAEQERMAAERDAKREAELRQKQNEEAAAKAYAEEQASYVAMHQRAMQVEQNARSRLSAGKHNLTQVSLMGYGSPSIDQTPTVRSRAQPTFGPSTIQTASQAAAPVSADNSMVTVMQQMLSFVMGTDKPKNGDVSDMNGTQVPAEVAAAQPEPATPPQLWGSDGASYPVTVMV</sequence>
<dbReference type="EMBL" id="JAKKPZ010000087">
    <property type="protein sequence ID" value="KAI1703156.1"/>
    <property type="molecule type" value="Genomic_DNA"/>
</dbReference>
<dbReference type="Proteomes" id="UP001201812">
    <property type="component" value="Unassembled WGS sequence"/>
</dbReference>
<proteinExistence type="predicted"/>
<protein>
    <submittedName>
        <fullName evidence="2">TolA protein</fullName>
    </submittedName>
</protein>
<accession>A0AAD4MSW9</accession>
<keyword evidence="3" id="KW-1185">Reference proteome</keyword>
<feature type="region of interest" description="Disordered" evidence="1">
    <location>
        <begin position="86"/>
        <end position="108"/>
    </location>
</feature>
<organism evidence="2 3">
    <name type="scientific">Ditylenchus destructor</name>
    <dbReference type="NCBI Taxonomy" id="166010"/>
    <lineage>
        <taxon>Eukaryota</taxon>
        <taxon>Metazoa</taxon>
        <taxon>Ecdysozoa</taxon>
        <taxon>Nematoda</taxon>
        <taxon>Chromadorea</taxon>
        <taxon>Rhabditida</taxon>
        <taxon>Tylenchina</taxon>
        <taxon>Tylenchomorpha</taxon>
        <taxon>Sphaerularioidea</taxon>
        <taxon>Anguinidae</taxon>
        <taxon>Anguininae</taxon>
        <taxon>Ditylenchus</taxon>
    </lineage>
</organism>
<evidence type="ECO:0000256" key="1">
    <source>
        <dbReference type="SAM" id="MobiDB-lite"/>
    </source>
</evidence>
<comment type="caution">
    <text evidence="2">The sequence shown here is derived from an EMBL/GenBank/DDBJ whole genome shotgun (WGS) entry which is preliminary data.</text>
</comment>
<name>A0AAD4MSW9_9BILA</name>
<gene>
    <name evidence="2" type="ORF">DdX_15093</name>
</gene>
<evidence type="ECO:0000313" key="2">
    <source>
        <dbReference type="EMBL" id="KAI1703156.1"/>
    </source>
</evidence>
<reference evidence="2" key="1">
    <citation type="submission" date="2022-01" db="EMBL/GenBank/DDBJ databases">
        <title>Genome Sequence Resource for Two Populations of Ditylenchus destructor, the Migratory Endoparasitic Phytonematode.</title>
        <authorList>
            <person name="Zhang H."/>
            <person name="Lin R."/>
            <person name="Xie B."/>
        </authorList>
    </citation>
    <scope>NUCLEOTIDE SEQUENCE</scope>
    <source>
        <strain evidence="2">BazhouSP</strain>
    </source>
</reference>
<evidence type="ECO:0000313" key="3">
    <source>
        <dbReference type="Proteomes" id="UP001201812"/>
    </source>
</evidence>
<dbReference type="AlphaFoldDB" id="A0AAD4MSW9"/>